<dbReference type="SFLD" id="SFLDG00179">
    <property type="entry name" value="mandelate_racemase"/>
    <property type="match status" value="1"/>
</dbReference>
<evidence type="ECO:0000313" key="6">
    <source>
        <dbReference type="Proteomes" id="UP000727907"/>
    </source>
</evidence>
<sequence length="368" mass="40921">MKITDVTLTLFAWDDIPATTYGAHTGRFSGKSALGLLRLVTDEGLEGHAFLGSAMNPATTDGQGLITHLKPVLIGKDPFQREHINQEIWKRQRSAGVRAIGAVDVALWDLIGKAMGQPIHRLLGTYRETVPAYASSAVLASPAEYAEEAMRFKEYGWAAYKIHPPTRWKEDIKVCEAVRRAVGDYTIMLDSTWSYDYPAAIRVGRAVQEMGFYWYEDPLADQDIYNYTKLKQQLSIPIMATEYPVTGLDSYQQWIMAKATDYLRGDVAVKGGITTLVKTAHLAEAFRMNYEVHHGGNSLNNMANLHVIASIRNTEFFEVLLPDGAQKYGLERDIVVGRDGMVHVPNEPGLGAAIDFALIERKKVAVLT</sequence>
<name>A0ABS6IDB1_9HYPH</name>
<dbReference type="InterPro" id="IPR046945">
    <property type="entry name" value="RHMD-like"/>
</dbReference>
<protein>
    <submittedName>
        <fullName evidence="5">Mandelate racemase</fullName>
    </submittedName>
</protein>
<accession>A0ABS6IDB1</accession>
<comment type="caution">
    <text evidence="5">The sequence shown here is derived from an EMBL/GenBank/DDBJ whole genome shotgun (WGS) entry which is preliminary data.</text>
</comment>
<reference evidence="5 6" key="1">
    <citation type="submission" date="2021-06" db="EMBL/GenBank/DDBJ databases">
        <authorList>
            <person name="Lee D.H."/>
        </authorList>
    </citation>
    <scope>NUCLEOTIDE SEQUENCE [LARGE SCALE GENOMIC DNA]</scope>
    <source>
        <strain evidence="5 6">MMS21-HV4-11</strain>
    </source>
</reference>
<keyword evidence="6" id="KW-1185">Reference proteome</keyword>
<evidence type="ECO:0000256" key="2">
    <source>
        <dbReference type="ARBA" id="ARBA00022723"/>
    </source>
</evidence>
<dbReference type="PROSITE" id="PS00908">
    <property type="entry name" value="MR_MLE_1"/>
    <property type="match status" value="1"/>
</dbReference>
<dbReference type="SFLD" id="SFLDS00001">
    <property type="entry name" value="Enolase"/>
    <property type="match status" value="1"/>
</dbReference>
<evidence type="ECO:0000259" key="4">
    <source>
        <dbReference type="SMART" id="SM00922"/>
    </source>
</evidence>
<dbReference type="PANTHER" id="PTHR13794:SF58">
    <property type="entry name" value="MITOCHONDRIAL ENOLASE SUPERFAMILY MEMBER 1"/>
    <property type="match status" value="1"/>
</dbReference>
<dbReference type="InterPro" id="IPR018110">
    <property type="entry name" value="Mandel_Rmase/mucon_lact_enz_CS"/>
</dbReference>
<evidence type="ECO:0000256" key="1">
    <source>
        <dbReference type="ARBA" id="ARBA00001946"/>
    </source>
</evidence>
<organism evidence="5 6">
    <name type="scientific">Reyranella humidisoli</name>
    <dbReference type="NCBI Taxonomy" id="2849149"/>
    <lineage>
        <taxon>Bacteria</taxon>
        <taxon>Pseudomonadati</taxon>
        <taxon>Pseudomonadota</taxon>
        <taxon>Alphaproteobacteria</taxon>
        <taxon>Hyphomicrobiales</taxon>
        <taxon>Reyranellaceae</taxon>
        <taxon>Reyranella</taxon>
    </lineage>
</organism>
<comment type="cofactor">
    <cofactor evidence="1">
        <name>Mg(2+)</name>
        <dbReference type="ChEBI" id="CHEBI:18420"/>
    </cofactor>
</comment>
<keyword evidence="3" id="KW-0460">Magnesium</keyword>
<feature type="domain" description="Mandelate racemase/muconate lactonizing enzyme C-terminal" evidence="4">
    <location>
        <begin position="142"/>
        <end position="237"/>
    </location>
</feature>
<proteinExistence type="predicted"/>
<gene>
    <name evidence="5" type="ORF">KQ910_02335</name>
</gene>
<dbReference type="RefSeq" id="WP_216956788.1">
    <property type="nucleotide sequence ID" value="NZ_JAHOPB010000001.1"/>
</dbReference>
<dbReference type="Proteomes" id="UP000727907">
    <property type="component" value="Unassembled WGS sequence"/>
</dbReference>
<dbReference type="InterPro" id="IPR013342">
    <property type="entry name" value="Mandelate_racemase_C"/>
</dbReference>
<dbReference type="SMART" id="SM00922">
    <property type="entry name" value="MR_MLE"/>
    <property type="match status" value="1"/>
</dbReference>
<dbReference type="EMBL" id="JAHOPB010000001">
    <property type="protein sequence ID" value="MBU8872579.1"/>
    <property type="molecule type" value="Genomic_DNA"/>
</dbReference>
<keyword evidence="2" id="KW-0479">Metal-binding</keyword>
<dbReference type="Pfam" id="PF02746">
    <property type="entry name" value="MR_MLE_N"/>
    <property type="match status" value="1"/>
</dbReference>
<evidence type="ECO:0000313" key="5">
    <source>
        <dbReference type="EMBL" id="MBU8872579.1"/>
    </source>
</evidence>
<dbReference type="InterPro" id="IPR013341">
    <property type="entry name" value="Mandelate_racemase_N_dom"/>
</dbReference>
<dbReference type="Pfam" id="PF13378">
    <property type="entry name" value="MR_MLE_C"/>
    <property type="match status" value="1"/>
</dbReference>
<evidence type="ECO:0000256" key="3">
    <source>
        <dbReference type="ARBA" id="ARBA00022842"/>
    </source>
</evidence>
<dbReference type="PANTHER" id="PTHR13794">
    <property type="entry name" value="ENOLASE SUPERFAMILY, MANDELATE RACEMASE"/>
    <property type="match status" value="1"/>
</dbReference>
<dbReference type="InterPro" id="IPR029065">
    <property type="entry name" value="Enolase_C-like"/>
</dbReference>